<dbReference type="InterPro" id="IPR051711">
    <property type="entry name" value="Stress_Response_Reg"/>
</dbReference>
<dbReference type="CDD" id="cd00067">
    <property type="entry name" value="GAL4"/>
    <property type="match status" value="1"/>
</dbReference>
<reference evidence="11 12" key="1">
    <citation type="submission" date="2024-06" db="EMBL/GenBank/DDBJ databases">
        <title>Complete genome of Phlyctema vagabunda strain 19-DSS-EL-015.</title>
        <authorList>
            <person name="Fiorenzani C."/>
        </authorList>
    </citation>
    <scope>NUCLEOTIDE SEQUENCE [LARGE SCALE GENOMIC DNA]</scope>
    <source>
        <strain evidence="11 12">19-DSS-EL-015</strain>
    </source>
</reference>
<feature type="domain" description="Zn(2)-C6 fungal-type" evidence="10">
    <location>
        <begin position="63"/>
        <end position="92"/>
    </location>
</feature>
<dbReference type="EMBL" id="JBFCZG010000007">
    <property type="protein sequence ID" value="KAL3419637.1"/>
    <property type="molecule type" value="Genomic_DNA"/>
</dbReference>
<keyword evidence="7" id="KW-0539">Nucleus</keyword>
<keyword evidence="9" id="KW-0472">Membrane</keyword>
<evidence type="ECO:0000256" key="8">
    <source>
        <dbReference type="SAM" id="MobiDB-lite"/>
    </source>
</evidence>
<evidence type="ECO:0000313" key="12">
    <source>
        <dbReference type="Proteomes" id="UP001629113"/>
    </source>
</evidence>
<evidence type="ECO:0000313" key="11">
    <source>
        <dbReference type="EMBL" id="KAL3419637.1"/>
    </source>
</evidence>
<evidence type="ECO:0000259" key="10">
    <source>
        <dbReference type="PROSITE" id="PS50048"/>
    </source>
</evidence>
<keyword evidence="6" id="KW-0804">Transcription</keyword>
<feature type="compositionally biased region" description="Pro residues" evidence="8">
    <location>
        <begin position="154"/>
        <end position="167"/>
    </location>
</feature>
<organism evidence="11 12">
    <name type="scientific">Phlyctema vagabunda</name>
    <dbReference type="NCBI Taxonomy" id="108571"/>
    <lineage>
        <taxon>Eukaryota</taxon>
        <taxon>Fungi</taxon>
        <taxon>Dikarya</taxon>
        <taxon>Ascomycota</taxon>
        <taxon>Pezizomycotina</taxon>
        <taxon>Leotiomycetes</taxon>
        <taxon>Helotiales</taxon>
        <taxon>Dermateaceae</taxon>
        <taxon>Phlyctema</taxon>
    </lineage>
</organism>
<dbReference type="InterPro" id="IPR007219">
    <property type="entry name" value="XnlR_reg_dom"/>
</dbReference>
<feature type="compositionally biased region" description="Polar residues" evidence="8">
    <location>
        <begin position="1"/>
        <end position="12"/>
    </location>
</feature>
<keyword evidence="5" id="KW-0238">DNA-binding</keyword>
<keyword evidence="4" id="KW-0805">Transcription regulation</keyword>
<dbReference type="Gene3D" id="4.10.240.10">
    <property type="entry name" value="Zn(2)-C6 fungal-type DNA-binding domain"/>
    <property type="match status" value="1"/>
</dbReference>
<comment type="caution">
    <text evidence="11">The sequence shown here is derived from an EMBL/GenBank/DDBJ whole genome shotgun (WGS) entry which is preliminary data.</text>
</comment>
<feature type="compositionally biased region" description="Low complexity" evidence="8">
    <location>
        <begin position="23"/>
        <end position="48"/>
    </location>
</feature>
<feature type="compositionally biased region" description="Low complexity" evidence="8">
    <location>
        <begin position="805"/>
        <end position="817"/>
    </location>
</feature>
<dbReference type="SMART" id="SM00906">
    <property type="entry name" value="Fungal_trans"/>
    <property type="match status" value="1"/>
</dbReference>
<gene>
    <name evidence="11" type="ORF">PVAG01_08135</name>
</gene>
<keyword evidence="2" id="KW-0479">Metal-binding</keyword>
<keyword evidence="12" id="KW-1185">Reference proteome</keyword>
<comment type="subcellular location">
    <subcellularLocation>
        <location evidence="1">Nucleus</location>
    </subcellularLocation>
</comment>
<protein>
    <submittedName>
        <fullName evidence="11">Fungal specific transcription factor</fullName>
    </submittedName>
</protein>
<dbReference type="InterPro" id="IPR001138">
    <property type="entry name" value="Zn2Cys6_DnaBD"/>
</dbReference>
<dbReference type="Proteomes" id="UP001629113">
    <property type="component" value="Unassembled WGS sequence"/>
</dbReference>
<dbReference type="PROSITE" id="PS00463">
    <property type="entry name" value="ZN2_CY6_FUNGAL_1"/>
    <property type="match status" value="1"/>
</dbReference>
<feature type="region of interest" description="Disordered" evidence="8">
    <location>
        <begin position="1"/>
        <end position="60"/>
    </location>
</feature>
<feature type="compositionally biased region" description="Polar residues" evidence="8">
    <location>
        <begin position="751"/>
        <end position="760"/>
    </location>
</feature>
<evidence type="ECO:0000256" key="5">
    <source>
        <dbReference type="ARBA" id="ARBA00023125"/>
    </source>
</evidence>
<evidence type="ECO:0000256" key="9">
    <source>
        <dbReference type="SAM" id="Phobius"/>
    </source>
</evidence>
<feature type="transmembrane region" description="Helical" evidence="9">
    <location>
        <begin position="632"/>
        <end position="652"/>
    </location>
</feature>
<accession>A0ABR4P8Q6</accession>
<keyword evidence="9" id="KW-0812">Transmembrane</keyword>
<dbReference type="SMART" id="SM00066">
    <property type="entry name" value="GAL4"/>
    <property type="match status" value="1"/>
</dbReference>
<dbReference type="CDD" id="cd12148">
    <property type="entry name" value="fungal_TF_MHR"/>
    <property type="match status" value="1"/>
</dbReference>
<dbReference type="Pfam" id="PF00172">
    <property type="entry name" value="Zn_clus"/>
    <property type="match status" value="1"/>
</dbReference>
<dbReference type="InterPro" id="IPR036864">
    <property type="entry name" value="Zn2-C6_fun-type_DNA-bd_sf"/>
</dbReference>
<dbReference type="SUPFAM" id="SSF57701">
    <property type="entry name" value="Zn2/Cys6 DNA-binding domain"/>
    <property type="match status" value="1"/>
</dbReference>
<proteinExistence type="predicted"/>
<evidence type="ECO:0000256" key="3">
    <source>
        <dbReference type="ARBA" id="ARBA00022833"/>
    </source>
</evidence>
<name>A0ABR4P8Q6_9HELO</name>
<dbReference type="PANTHER" id="PTHR47540">
    <property type="entry name" value="THIAMINE REPRESSIBLE GENES REGULATORY PROTEIN THI5"/>
    <property type="match status" value="1"/>
</dbReference>
<evidence type="ECO:0000256" key="4">
    <source>
        <dbReference type="ARBA" id="ARBA00023015"/>
    </source>
</evidence>
<feature type="transmembrane region" description="Helical" evidence="9">
    <location>
        <begin position="381"/>
        <end position="406"/>
    </location>
</feature>
<evidence type="ECO:0000256" key="6">
    <source>
        <dbReference type="ARBA" id="ARBA00023163"/>
    </source>
</evidence>
<evidence type="ECO:0000256" key="1">
    <source>
        <dbReference type="ARBA" id="ARBA00004123"/>
    </source>
</evidence>
<keyword evidence="9" id="KW-1133">Transmembrane helix</keyword>
<feature type="compositionally biased region" description="Polar residues" evidence="8">
    <location>
        <begin position="818"/>
        <end position="829"/>
    </location>
</feature>
<feature type="region of interest" description="Disordered" evidence="8">
    <location>
        <begin position="702"/>
        <end position="829"/>
    </location>
</feature>
<keyword evidence="3" id="KW-0862">Zinc</keyword>
<feature type="region of interest" description="Disordered" evidence="8">
    <location>
        <begin position="143"/>
        <end position="181"/>
    </location>
</feature>
<sequence length="965" mass="106818">MAAQGSPVSSSPDDSEGDNEIETQSTTQWQQQQPPLAQSSPSASSQTPRLPAPLQKRRRVTRACDECRRKKIKCCGKQPCTHCTVYSYDCTYDQPSNRRRNPAPQYIEALETRLQRAESLLRTVLPTVDLNDPNIDVAIQQRRQAVGVQEMQQQPPPAPPQGPPPTSAPHAGLHVPATDDPDAKLRSMIETTGQLDLDERGHWDFHGGSSGAIFLKRMREQFGSLLGTEPTMPFLPRPPRPAAITPFLDSPKSISVESPMDSGLPNTIDLPSRDQARTLCTNALNCACSLLRFVHQPTFYEVFDRIYDVSPDNYGDEENRFLPLLYVVLALGCMFTTEPGEEDEPVHAIYKNSIEQGLKYFRAARQMMDITDCREITSLQAVLFMIMFLQSSANLSTCYSYIGIALRSALRMGLHRNLPGNFSPIERETRKRVFYIIRKMDTYVSALLGFPQMLDNDDIDQELPLEVDDEYITKDAVLPMPPGRISIYAAANAHTRLMVILSKVIKDIYPIKGLEQSLHGGNKASYVISHAKITDIEQELAEWLDKLPMALRPGDEGTPESFLRVQQLLRLAYAHVQMMLYRPFLHYVSHKTSVGRIPDDRSYACAAACVSVARNIVHITAEMKRRGLLIGAYWFTMYTTFFSILSLLYFVLENPDGAGSAEMLQDANAGKDALEGLAKRSMAADRCAIALRGLFEQLPDRLKNSHTTPTITKKKRSAPSSSVSLGARPKRSSPDLKTEPGFGPPMRATTFPVNPSSLRHTSVPRVSLDGTRFHPSNSSDPGLRSSFHELMSPSTDMSACGTPDSSSSNSFSQPQSQFGMPQTFSGSNNGLPDLTAMMFPSSDPFAYPNQPMMEFDSAKHDGMNVMDGAQRSNPVYVSHGPAGPVVYDDLEGQLFGPLPPYLMQGQQNYETPMDTSNTMMGGMNPNDMSGMMGAGVPPNGGDMNFGGIFSGEGDEWSMLQDPRYR</sequence>
<evidence type="ECO:0000256" key="2">
    <source>
        <dbReference type="ARBA" id="ARBA00022723"/>
    </source>
</evidence>
<dbReference type="Pfam" id="PF04082">
    <property type="entry name" value="Fungal_trans"/>
    <property type="match status" value="1"/>
</dbReference>
<evidence type="ECO:0000256" key="7">
    <source>
        <dbReference type="ARBA" id="ARBA00023242"/>
    </source>
</evidence>
<dbReference type="PANTHER" id="PTHR47540:SF1">
    <property type="entry name" value="ACTIVATOR OF STRESS GENES 1-RELATED"/>
    <property type="match status" value="1"/>
</dbReference>
<dbReference type="PROSITE" id="PS50048">
    <property type="entry name" value="ZN2_CY6_FUNGAL_2"/>
    <property type="match status" value="1"/>
</dbReference>